<keyword evidence="3" id="KW-0808">Transferase</keyword>
<keyword evidence="4" id="KW-1185">Reference proteome</keyword>
<feature type="domain" description="Retrotransposon gag" evidence="2">
    <location>
        <begin position="401"/>
        <end position="475"/>
    </location>
</feature>
<evidence type="ECO:0000259" key="2">
    <source>
        <dbReference type="Pfam" id="PF03732"/>
    </source>
</evidence>
<keyword evidence="3" id="KW-0695">RNA-directed DNA polymerase</keyword>
<dbReference type="GO" id="GO:0003964">
    <property type="term" value="F:RNA-directed DNA polymerase activity"/>
    <property type="evidence" value="ECO:0007669"/>
    <property type="project" value="UniProtKB-KW"/>
</dbReference>
<evidence type="ECO:0000313" key="4">
    <source>
        <dbReference type="Proteomes" id="UP001151760"/>
    </source>
</evidence>
<keyword evidence="3" id="KW-0548">Nucleotidyltransferase</keyword>
<name>A0ABQ5A4W0_9ASTR</name>
<feature type="compositionally biased region" description="Basic and acidic residues" evidence="1">
    <location>
        <begin position="229"/>
        <end position="257"/>
    </location>
</feature>
<feature type="compositionally biased region" description="Polar residues" evidence="1">
    <location>
        <begin position="261"/>
        <end position="276"/>
    </location>
</feature>
<feature type="compositionally biased region" description="Low complexity" evidence="1">
    <location>
        <begin position="1"/>
        <end position="18"/>
    </location>
</feature>
<dbReference type="Proteomes" id="UP001151760">
    <property type="component" value="Unassembled WGS sequence"/>
</dbReference>
<dbReference type="InterPro" id="IPR005162">
    <property type="entry name" value="Retrotrans_gag_dom"/>
</dbReference>
<gene>
    <name evidence="3" type="ORF">Tco_0803305</name>
</gene>
<accession>A0ABQ5A4W0</accession>
<evidence type="ECO:0000256" key="1">
    <source>
        <dbReference type="SAM" id="MobiDB-lite"/>
    </source>
</evidence>
<organism evidence="3 4">
    <name type="scientific">Tanacetum coccineum</name>
    <dbReference type="NCBI Taxonomy" id="301880"/>
    <lineage>
        <taxon>Eukaryota</taxon>
        <taxon>Viridiplantae</taxon>
        <taxon>Streptophyta</taxon>
        <taxon>Embryophyta</taxon>
        <taxon>Tracheophyta</taxon>
        <taxon>Spermatophyta</taxon>
        <taxon>Magnoliopsida</taxon>
        <taxon>eudicotyledons</taxon>
        <taxon>Gunneridae</taxon>
        <taxon>Pentapetalae</taxon>
        <taxon>asterids</taxon>
        <taxon>campanulids</taxon>
        <taxon>Asterales</taxon>
        <taxon>Asteraceae</taxon>
        <taxon>Asteroideae</taxon>
        <taxon>Anthemideae</taxon>
        <taxon>Anthemidinae</taxon>
        <taxon>Tanacetum</taxon>
    </lineage>
</organism>
<dbReference type="Pfam" id="PF03732">
    <property type="entry name" value="Retrotrans_gag"/>
    <property type="match status" value="1"/>
</dbReference>
<feature type="region of interest" description="Disordered" evidence="1">
    <location>
        <begin position="1"/>
        <end position="25"/>
    </location>
</feature>
<dbReference type="EMBL" id="BQNB010011879">
    <property type="protein sequence ID" value="GJS96337.1"/>
    <property type="molecule type" value="Genomic_DNA"/>
</dbReference>
<feature type="compositionally biased region" description="Basic and acidic residues" evidence="1">
    <location>
        <begin position="541"/>
        <end position="551"/>
    </location>
</feature>
<reference evidence="3" key="2">
    <citation type="submission" date="2022-01" db="EMBL/GenBank/DDBJ databases">
        <authorList>
            <person name="Yamashiro T."/>
            <person name="Shiraishi A."/>
            <person name="Satake H."/>
            <person name="Nakayama K."/>
        </authorList>
    </citation>
    <scope>NUCLEOTIDE SEQUENCE</scope>
</reference>
<protein>
    <submittedName>
        <fullName evidence="3">Reverse transcriptase domain-containing protein</fullName>
    </submittedName>
</protein>
<comment type="caution">
    <text evidence="3">The sequence shown here is derived from an EMBL/GenBank/DDBJ whole genome shotgun (WGS) entry which is preliminary data.</text>
</comment>
<feature type="compositionally biased region" description="Polar residues" evidence="1">
    <location>
        <begin position="209"/>
        <end position="225"/>
    </location>
</feature>
<dbReference type="PANTHER" id="PTHR33223">
    <property type="entry name" value="CCHC-TYPE DOMAIN-CONTAINING PROTEIN"/>
    <property type="match status" value="1"/>
</dbReference>
<feature type="compositionally biased region" description="Basic residues" evidence="1">
    <location>
        <begin position="568"/>
        <end position="577"/>
    </location>
</feature>
<feature type="region of interest" description="Disordered" evidence="1">
    <location>
        <begin position="209"/>
        <end position="324"/>
    </location>
</feature>
<evidence type="ECO:0000313" key="3">
    <source>
        <dbReference type="EMBL" id="GJS96337.1"/>
    </source>
</evidence>
<feature type="region of interest" description="Disordered" evidence="1">
    <location>
        <begin position="529"/>
        <end position="577"/>
    </location>
</feature>
<feature type="compositionally biased region" description="Basic residues" evidence="1">
    <location>
        <begin position="529"/>
        <end position="539"/>
    </location>
</feature>
<feature type="compositionally biased region" description="Basic and acidic residues" evidence="1">
    <location>
        <begin position="308"/>
        <end position="317"/>
    </location>
</feature>
<proteinExistence type="predicted"/>
<dbReference type="PANTHER" id="PTHR33223:SF11">
    <property type="entry name" value="ELEMENT PROTEIN, PUTATIVE-RELATED"/>
    <property type="match status" value="1"/>
</dbReference>
<sequence>MPPPHHFTTSSTTTAPPFRSSLPPSSTFVPLDQSLWIEGPLITPLQEHTYPHCQRTKTIVNNLQNEMRFIEPVPFSCTGRFHCGDGTANNRATVLAGSVPLHWPVPLRRSSTDFGIRDQATRKTWSMYLSLLEDLSTDLQASSIIIDYEIVYYIYLLEGKDCGVLFILIGTWCKRRCEASSPVKGVLVTSGFELSSRIQLRSTKILTMSNHEQSAPSQPTSTLRNTVRRGKEPVSQDRAEKFNKEKEKNEKLKEVKARLNFNGSTKTSRYSESRMMSTRGYERKYRYRRSRSPRPSPSVFSRLRRDRSRSPKPKEKGGGVFKRLGSMGRSVSACFDSHNQSSYLKYTDALSKSKDSGGGHWKSRSNKKKLSKEEDDLSQPWVCEETAAKTERWAMPTWCHLFNSTLTGSARVWFDYLPPESINSYDDLKMAFLENYLQQKKYIKYPIELHNIKQWDGESMKDFLRRYKLESRDVKGAPECMRISGFVHEITNPELNKRLHDKILKMVDEMMRVTTSFLRGEVAALNHERKSHFHHRNSRKAAIDKISRKEASGANINQKESKIDLRFSQKHPKKFSP</sequence>
<reference evidence="3" key="1">
    <citation type="journal article" date="2022" name="Int. J. Mol. Sci.">
        <title>Draft Genome of Tanacetum Coccineum: Genomic Comparison of Closely Related Tanacetum-Family Plants.</title>
        <authorList>
            <person name="Yamashiro T."/>
            <person name="Shiraishi A."/>
            <person name="Nakayama K."/>
            <person name="Satake H."/>
        </authorList>
    </citation>
    <scope>NUCLEOTIDE SEQUENCE</scope>
</reference>